<evidence type="ECO:0000313" key="2">
    <source>
        <dbReference type="Proteomes" id="UP000283482"/>
    </source>
</evidence>
<protein>
    <submittedName>
        <fullName evidence="1">Uncharacterized protein</fullName>
    </submittedName>
</protein>
<reference evidence="1 2" key="1">
    <citation type="submission" date="2018-08" db="EMBL/GenBank/DDBJ databases">
        <title>A genome reference for cultivated species of the human gut microbiota.</title>
        <authorList>
            <person name="Zou Y."/>
            <person name="Xue W."/>
            <person name="Luo G."/>
        </authorList>
    </citation>
    <scope>NUCLEOTIDE SEQUENCE [LARGE SCALE GENOMIC DNA]</scope>
    <source>
        <strain evidence="1 2">AM40-34</strain>
    </source>
</reference>
<accession>A0A413V702</accession>
<name>A0A413V702_BACSE</name>
<dbReference type="Proteomes" id="UP000283482">
    <property type="component" value="Unassembled WGS sequence"/>
</dbReference>
<comment type="caution">
    <text evidence="1">The sequence shown here is derived from an EMBL/GenBank/DDBJ whole genome shotgun (WGS) entry which is preliminary data.</text>
</comment>
<dbReference type="AlphaFoldDB" id="A0A413V702"/>
<sequence length="62" mass="7534">MRKVLLIQINLKMNGIHLCERCKYCTHSPNLFQPYYWCSWYGKEVKTPINRCDKITLKKEQK</sequence>
<gene>
    <name evidence="1" type="ORF">DW889_07980</name>
</gene>
<proteinExistence type="predicted"/>
<evidence type="ECO:0000313" key="1">
    <source>
        <dbReference type="EMBL" id="RHB29350.1"/>
    </source>
</evidence>
<dbReference type="EMBL" id="QSGN01000016">
    <property type="protein sequence ID" value="RHB29350.1"/>
    <property type="molecule type" value="Genomic_DNA"/>
</dbReference>
<organism evidence="1 2">
    <name type="scientific">Bacteroides stercoris</name>
    <dbReference type="NCBI Taxonomy" id="46506"/>
    <lineage>
        <taxon>Bacteria</taxon>
        <taxon>Pseudomonadati</taxon>
        <taxon>Bacteroidota</taxon>
        <taxon>Bacteroidia</taxon>
        <taxon>Bacteroidales</taxon>
        <taxon>Bacteroidaceae</taxon>
        <taxon>Bacteroides</taxon>
    </lineage>
</organism>